<feature type="topological domain" description="Cytoplasmic" evidence="14">
    <location>
        <begin position="1"/>
        <end position="9"/>
    </location>
</feature>
<keyword evidence="5" id="KW-0997">Cell inner membrane</keyword>
<dbReference type="PANTHER" id="PTHR36570:SF3">
    <property type="entry name" value="DISULFIDE BOND FORMATION PROTEIN B"/>
    <property type="match status" value="1"/>
</dbReference>
<comment type="similarity">
    <text evidence="2 14">Belongs to the DsbB family.</text>
</comment>
<feature type="disulfide bond" description="Redox-active" evidence="14">
    <location>
        <begin position="36"/>
        <end position="39"/>
    </location>
</feature>
<evidence type="ECO:0000256" key="8">
    <source>
        <dbReference type="ARBA" id="ARBA00022989"/>
    </source>
</evidence>
<dbReference type="PANTHER" id="PTHR36570">
    <property type="entry name" value="DISULFIDE BOND FORMATION PROTEIN B"/>
    <property type="match status" value="1"/>
</dbReference>
<keyword evidence="8 14" id="KW-1133">Transmembrane helix</keyword>
<protein>
    <recommendedName>
        <fullName evidence="14">Disulfide bond formation protein B</fullName>
    </recommendedName>
    <alternativeName>
        <fullName evidence="14">Disulfide oxidoreductase</fullName>
    </alternativeName>
</protein>
<dbReference type="AlphaFoldDB" id="A0A1H8L9J8"/>
<dbReference type="STRING" id="77097.SAMN04490369_103826"/>
<feature type="topological domain" description="Periplasmic" evidence="14">
    <location>
        <begin position="27"/>
        <end position="44"/>
    </location>
</feature>
<comment type="caution">
    <text evidence="14">Lacks conserved residue(s) required for the propagation of feature annotation.</text>
</comment>
<dbReference type="GO" id="GO:0006457">
    <property type="term" value="P:protein folding"/>
    <property type="evidence" value="ECO:0007669"/>
    <property type="project" value="InterPro"/>
</dbReference>
<dbReference type="GO" id="GO:0005886">
    <property type="term" value="C:plasma membrane"/>
    <property type="evidence" value="ECO:0007669"/>
    <property type="project" value="UniProtKB-SubCell"/>
</dbReference>
<feature type="transmembrane region" description="Helical" evidence="15">
    <location>
        <begin position="40"/>
        <end position="58"/>
    </location>
</feature>
<dbReference type="InterPro" id="IPR050183">
    <property type="entry name" value="DsbB"/>
</dbReference>
<feature type="transmembrane region" description="Helical" evidence="15">
    <location>
        <begin position="143"/>
        <end position="164"/>
    </location>
</feature>
<dbReference type="GO" id="GO:0009055">
    <property type="term" value="F:electron transfer activity"/>
    <property type="evidence" value="ECO:0007669"/>
    <property type="project" value="UniProtKB-UniRule"/>
</dbReference>
<sequence>MTSSAIRPTALAGVAFCVLMMAVALSLEHIVGLEPCPLCIFQRVAVIAAGLVLAVAAIHNPKGGVGRGIYGLLGLAAVGTGAFIAGRHVWLQGLPADEVPSCGPGLDYMMDILPMQEVVAMVLTGSGECAEIDFMLLGLSLPAWTLIGFLVLALAPLRMLWLAIKR</sequence>
<evidence type="ECO:0000313" key="17">
    <source>
        <dbReference type="Proteomes" id="UP000199493"/>
    </source>
</evidence>
<evidence type="ECO:0000256" key="10">
    <source>
        <dbReference type="ARBA" id="ARBA00023136"/>
    </source>
</evidence>
<organism evidence="16 17">
    <name type="scientific">Vreelandella aquamarina</name>
    <dbReference type="NCBI Taxonomy" id="77097"/>
    <lineage>
        <taxon>Bacteria</taxon>
        <taxon>Pseudomonadati</taxon>
        <taxon>Pseudomonadota</taxon>
        <taxon>Gammaproteobacteria</taxon>
        <taxon>Oceanospirillales</taxon>
        <taxon>Halomonadaceae</taxon>
        <taxon>Vreelandella</taxon>
    </lineage>
</organism>
<dbReference type="RefSeq" id="WP_044630364.1">
    <property type="nucleotide sequence ID" value="NZ_FODB01000038.1"/>
</dbReference>
<evidence type="ECO:0000256" key="1">
    <source>
        <dbReference type="ARBA" id="ARBA00004429"/>
    </source>
</evidence>
<dbReference type="EMBL" id="FODB01000038">
    <property type="protein sequence ID" value="SEO01739.1"/>
    <property type="molecule type" value="Genomic_DNA"/>
</dbReference>
<keyword evidence="7 14" id="KW-0249">Electron transport</keyword>
<dbReference type="InterPro" id="IPR023380">
    <property type="entry name" value="DsbB-like_sf"/>
</dbReference>
<evidence type="ECO:0000256" key="11">
    <source>
        <dbReference type="ARBA" id="ARBA00023157"/>
    </source>
</evidence>
<keyword evidence="4 14" id="KW-1003">Cell membrane</keyword>
<keyword evidence="3 14" id="KW-0813">Transport</keyword>
<evidence type="ECO:0000256" key="9">
    <source>
        <dbReference type="ARBA" id="ARBA00023002"/>
    </source>
</evidence>
<evidence type="ECO:0000256" key="3">
    <source>
        <dbReference type="ARBA" id="ARBA00022448"/>
    </source>
</evidence>
<keyword evidence="9 14" id="KW-0560">Oxidoreductase</keyword>
<evidence type="ECO:0000256" key="2">
    <source>
        <dbReference type="ARBA" id="ARBA00008823"/>
    </source>
</evidence>
<proteinExistence type="inferred from homology"/>
<evidence type="ECO:0000313" key="16">
    <source>
        <dbReference type="EMBL" id="SEO01739.1"/>
    </source>
</evidence>
<feature type="topological domain" description="Cytoplasmic" evidence="14">
    <location>
        <begin position="163"/>
        <end position="166"/>
    </location>
</feature>
<dbReference type="SUPFAM" id="SSF158442">
    <property type="entry name" value="DsbB-like"/>
    <property type="match status" value="1"/>
</dbReference>
<dbReference type="Proteomes" id="UP000199493">
    <property type="component" value="Unassembled WGS sequence"/>
</dbReference>
<reference evidence="16 17" key="1">
    <citation type="submission" date="2016-10" db="EMBL/GenBank/DDBJ databases">
        <authorList>
            <person name="de Groot N.N."/>
        </authorList>
    </citation>
    <scope>NUCLEOTIDE SEQUENCE [LARGE SCALE GENOMIC DNA]</scope>
    <source>
        <strain evidence="16 17">558</strain>
    </source>
</reference>
<evidence type="ECO:0000256" key="13">
    <source>
        <dbReference type="ARBA" id="ARBA00023284"/>
    </source>
</evidence>
<dbReference type="Pfam" id="PF02600">
    <property type="entry name" value="DsbB"/>
    <property type="match status" value="1"/>
</dbReference>
<evidence type="ECO:0000256" key="12">
    <source>
        <dbReference type="ARBA" id="ARBA00023186"/>
    </source>
</evidence>
<evidence type="ECO:0000256" key="15">
    <source>
        <dbReference type="SAM" id="Phobius"/>
    </source>
</evidence>
<evidence type="ECO:0000256" key="7">
    <source>
        <dbReference type="ARBA" id="ARBA00022982"/>
    </source>
</evidence>
<dbReference type="GO" id="GO:0015035">
    <property type="term" value="F:protein-disulfide reductase activity"/>
    <property type="evidence" value="ECO:0007669"/>
    <property type="project" value="UniProtKB-UniRule"/>
</dbReference>
<dbReference type="Gene3D" id="1.20.1550.10">
    <property type="entry name" value="DsbB-like"/>
    <property type="match status" value="1"/>
</dbReference>
<keyword evidence="12 14" id="KW-0143">Chaperone</keyword>
<gene>
    <name evidence="14" type="primary">dsbB</name>
    <name evidence="16" type="ORF">SAMN04490369_103826</name>
</gene>
<keyword evidence="13 14" id="KW-0676">Redox-active center</keyword>
<dbReference type="InterPro" id="IPR022920">
    <property type="entry name" value="Disulphide_bond_form_DsbB"/>
</dbReference>
<comment type="function">
    <text evidence="14">Required for disulfide bond formation in some periplasmic proteins. Acts by oxidizing the DsbA protein.</text>
</comment>
<keyword evidence="11 14" id="KW-1015">Disulfide bond</keyword>
<evidence type="ECO:0000256" key="4">
    <source>
        <dbReference type="ARBA" id="ARBA00022475"/>
    </source>
</evidence>
<dbReference type="HAMAP" id="MF_00286">
    <property type="entry name" value="DsbB"/>
    <property type="match status" value="1"/>
</dbReference>
<feature type="transmembrane region" description="Helical" evidence="15">
    <location>
        <begin position="70"/>
        <end position="90"/>
    </location>
</feature>
<comment type="subcellular location">
    <subcellularLocation>
        <location evidence="1">Cell inner membrane</location>
        <topology evidence="1">Multi-pass membrane protein</topology>
    </subcellularLocation>
    <subcellularLocation>
        <location evidence="14">Cell membrane</location>
        <topology evidence="14">Multi-pass membrane protein</topology>
    </subcellularLocation>
</comment>
<keyword evidence="10 14" id="KW-0472">Membrane</keyword>
<name>A0A1H8L9J8_9GAMM</name>
<dbReference type="InterPro" id="IPR003752">
    <property type="entry name" value="DiS_bond_form_DsbB/BdbC"/>
</dbReference>
<accession>A0A1H8L9J8</accession>
<evidence type="ECO:0000256" key="5">
    <source>
        <dbReference type="ARBA" id="ARBA00022519"/>
    </source>
</evidence>
<evidence type="ECO:0000256" key="6">
    <source>
        <dbReference type="ARBA" id="ARBA00022692"/>
    </source>
</evidence>
<keyword evidence="6 14" id="KW-0812">Transmembrane</keyword>
<evidence type="ECO:0000256" key="14">
    <source>
        <dbReference type="HAMAP-Rule" id="MF_00286"/>
    </source>
</evidence>